<sequence length="264" mass="30205">MVKITALTEFNAYFPAVFPAFPPEAEELTALFSQHYPHFLTTFLIDESAASNDLSAIQWSTAETYAKLMASYQQEHYAEYPDKTPEAKPLESLWAQWYFGLLVPPMMLLLLEQSAPLDPHIRQFKVRFHESGRPEAFIYYPQLMAGDARNSTPLQRMVSLVERHLIPAVNAIARQGVLNAKLMWSNIGYVMHWYLGELRPLLGDALFSQLEQALFFSASFPDGQDNPLYRTVLMRNGTIQRRTCCQRYKLPKMKECGDCPLTLG</sequence>
<dbReference type="PRINTS" id="PR01714">
    <property type="entry name" value="2FE2SRDCTASE"/>
</dbReference>
<evidence type="ECO:0000259" key="2">
    <source>
        <dbReference type="Pfam" id="PF11575"/>
    </source>
</evidence>
<evidence type="ECO:0000313" key="4">
    <source>
        <dbReference type="Proteomes" id="UP000094844"/>
    </source>
</evidence>
<evidence type="ECO:0000313" key="3">
    <source>
        <dbReference type="EMBL" id="SCM54605.1"/>
    </source>
</evidence>
<gene>
    <name evidence="3" type="ORF">BN1044_04114</name>
</gene>
<reference evidence="3 4" key="1">
    <citation type="submission" date="2016-09" db="EMBL/GenBank/DDBJ databases">
        <authorList>
            <person name="Capua I."/>
            <person name="De Benedictis P."/>
            <person name="Joannis T."/>
            <person name="Lombin L.H."/>
            <person name="Cattoli G."/>
        </authorList>
    </citation>
    <scope>NUCLEOTIDE SEQUENCE [LARGE SCALE GENOMIC DNA]</scope>
    <source>
        <strain evidence="3 4">GB001</strain>
    </source>
</reference>
<dbReference type="Pfam" id="PF06276">
    <property type="entry name" value="FhuF"/>
    <property type="match status" value="1"/>
</dbReference>
<dbReference type="NCBIfam" id="NF007932">
    <property type="entry name" value="PRK10647.1"/>
    <property type="match status" value="1"/>
</dbReference>
<dbReference type="STRING" id="569.A6V27_03845"/>
<dbReference type="InterPro" id="IPR008090">
    <property type="entry name" value="Fe_iron_reduct"/>
</dbReference>
<dbReference type="InterPro" id="IPR022770">
    <property type="entry name" value="IucA/IucC-like_C"/>
</dbReference>
<organism evidence="3 4">
    <name type="scientific">Hafnia alvei</name>
    <dbReference type="NCBI Taxonomy" id="569"/>
    <lineage>
        <taxon>Bacteria</taxon>
        <taxon>Pseudomonadati</taxon>
        <taxon>Pseudomonadota</taxon>
        <taxon>Gammaproteobacteria</taxon>
        <taxon>Enterobacterales</taxon>
        <taxon>Hafniaceae</taxon>
        <taxon>Hafnia</taxon>
    </lineage>
</organism>
<dbReference type="InterPro" id="IPR024726">
    <property type="entry name" value="FhuF_C"/>
</dbReference>
<dbReference type="Proteomes" id="UP000094844">
    <property type="component" value="Unassembled WGS sequence"/>
</dbReference>
<dbReference type="AlphaFoldDB" id="A0A1C6Z6C5"/>
<protein>
    <submittedName>
        <fullName evidence="3">Ferric iron reductase protein FhuF</fullName>
    </submittedName>
</protein>
<feature type="domain" description="Aerobactin siderophore biosynthesis IucA/IucC-like C-terminal" evidence="1">
    <location>
        <begin position="92"/>
        <end position="236"/>
    </location>
</feature>
<dbReference type="EMBL" id="FMIQ01000075">
    <property type="protein sequence ID" value="SCM54605.1"/>
    <property type="molecule type" value="Genomic_DNA"/>
</dbReference>
<accession>A0A1C6Z6C5</accession>
<feature type="domain" description="Ferric siderophore reductase C-terminal" evidence="2">
    <location>
        <begin position="241"/>
        <end position="261"/>
    </location>
</feature>
<evidence type="ECO:0000259" key="1">
    <source>
        <dbReference type="Pfam" id="PF06276"/>
    </source>
</evidence>
<name>A0A1C6Z6C5_HAFAL</name>
<dbReference type="GO" id="GO:0051537">
    <property type="term" value="F:2 iron, 2 sulfur cluster binding"/>
    <property type="evidence" value="ECO:0007669"/>
    <property type="project" value="InterPro"/>
</dbReference>
<proteinExistence type="predicted"/>
<dbReference type="Pfam" id="PF11575">
    <property type="entry name" value="FhuF_C"/>
    <property type="match status" value="1"/>
</dbReference>
<dbReference type="NCBIfam" id="TIGR03951">
    <property type="entry name" value="Fe_III_red_FhuF"/>
    <property type="match status" value="1"/>
</dbReference>
<dbReference type="GO" id="GO:0003824">
    <property type="term" value="F:catalytic activity"/>
    <property type="evidence" value="ECO:0007669"/>
    <property type="project" value="UniProtKB-ARBA"/>
</dbReference>